<keyword evidence="3" id="KW-1185">Reference proteome</keyword>
<evidence type="ECO:0000313" key="2">
    <source>
        <dbReference type="EMBL" id="AYQ75672.1"/>
    </source>
</evidence>
<dbReference type="SUPFAM" id="SSF53328">
    <property type="entry name" value="Formyltransferase"/>
    <property type="match status" value="1"/>
</dbReference>
<feature type="domain" description="Formyl transferase N-terminal" evidence="1">
    <location>
        <begin position="28"/>
        <end position="120"/>
    </location>
</feature>
<evidence type="ECO:0000313" key="3">
    <source>
        <dbReference type="Proteomes" id="UP000269097"/>
    </source>
</evidence>
<dbReference type="Gene3D" id="3.40.50.12230">
    <property type="match status" value="1"/>
</dbReference>
<accession>A0A3G3K5E8</accession>
<protein>
    <submittedName>
        <fullName evidence="2">Methionyl-tRNA formyltransferase</fullName>
    </submittedName>
</protein>
<dbReference type="Pfam" id="PF00551">
    <property type="entry name" value="Formyl_trans_N"/>
    <property type="match status" value="1"/>
</dbReference>
<proteinExistence type="predicted"/>
<gene>
    <name evidence="2" type="ORF">EAV92_15265</name>
</gene>
<dbReference type="PANTHER" id="PTHR11138">
    <property type="entry name" value="METHIONYL-TRNA FORMYLTRANSFERASE"/>
    <property type="match status" value="1"/>
</dbReference>
<reference evidence="2 3" key="1">
    <citation type="submission" date="2018-10" db="EMBL/GenBank/DDBJ databases">
        <title>Genome Sequence of Cohnella sp.</title>
        <authorList>
            <person name="Srinivasan S."/>
            <person name="Kim M.K."/>
        </authorList>
    </citation>
    <scope>NUCLEOTIDE SEQUENCE [LARGE SCALE GENOMIC DNA]</scope>
    <source>
        <strain evidence="2 3">18JY8-7</strain>
    </source>
</reference>
<organism evidence="2 3">
    <name type="scientific">Cohnella candidum</name>
    <dbReference type="NCBI Taxonomy" id="2674991"/>
    <lineage>
        <taxon>Bacteria</taxon>
        <taxon>Bacillati</taxon>
        <taxon>Bacillota</taxon>
        <taxon>Bacilli</taxon>
        <taxon>Bacillales</taxon>
        <taxon>Paenibacillaceae</taxon>
        <taxon>Cohnella</taxon>
    </lineage>
</organism>
<dbReference type="GO" id="GO:0004479">
    <property type="term" value="F:methionyl-tRNA formyltransferase activity"/>
    <property type="evidence" value="ECO:0007669"/>
    <property type="project" value="TreeGrafter"/>
</dbReference>
<dbReference type="PANTHER" id="PTHR11138:SF5">
    <property type="entry name" value="METHIONYL-TRNA FORMYLTRANSFERASE, MITOCHONDRIAL"/>
    <property type="match status" value="1"/>
</dbReference>
<dbReference type="InterPro" id="IPR002376">
    <property type="entry name" value="Formyl_transf_N"/>
</dbReference>
<dbReference type="Proteomes" id="UP000269097">
    <property type="component" value="Chromosome"/>
</dbReference>
<dbReference type="GO" id="GO:0005829">
    <property type="term" value="C:cytosol"/>
    <property type="evidence" value="ECO:0007669"/>
    <property type="project" value="TreeGrafter"/>
</dbReference>
<dbReference type="InterPro" id="IPR036477">
    <property type="entry name" value="Formyl_transf_N_sf"/>
</dbReference>
<dbReference type="AlphaFoldDB" id="A0A3G3K5E8"/>
<keyword evidence="2" id="KW-0808">Transferase</keyword>
<dbReference type="EMBL" id="CP033433">
    <property type="protein sequence ID" value="AYQ75672.1"/>
    <property type="molecule type" value="Genomic_DNA"/>
</dbReference>
<dbReference type="KEGG" id="coh:EAV92_15265"/>
<name>A0A3G3K5E8_9BACL</name>
<sequence length="203" mass="23100">MNEFLPAWLLKLKPLVEDIIWVHEVRDMTGGDIAFYLGCGEIVPPAILSLYERNLVVHASDLPKGKGWSPLAWQILEGKSDIPVSLFEAAERVDSGPIYLKRTLSFRGTELIDEMRRELARATFEMCGEFLDRYPGIVAEAVPQEGEATFYPKRTPADSRLNPDLSIRDQFALMRVADNERYPCYFELDGDTFVVKVEKKKVT</sequence>
<evidence type="ECO:0000259" key="1">
    <source>
        <dbReference type="Pfam" id="PF00551"/>
    </source>
</evidence>